<evidence type="ECO:0000259" key="2">
    <source>
        <dbReference type="Pfam" id="PF00582"/>
    </source>
</evidence>
<dbReference type="EMBL" id="WSES01000003">
    <property type="protein sequence ID" value="MVW60644.1"/>
    <property type="molecule type" value="Genomic_DNA"/>
</dbReference>
<dbReference type="Proteomes" id="UP000443353">
    <property type="component" value="Unassembled WGS sequence"/>
</dbReference>
<sequence>MNYKTIVVHVDAAPVALARIRLAIDLAQRAGAHLVGAASTGVSRFVTPNMIAGADVRFAARCAALHAEAAEALRTFERLAREAGLDAAETRLVDDDVDGGMAMQARYCDLAVVGQSGGAPAPDRRDDLPEYLFLTSARPVLVVPHVHRDWRLDGAALVAWDGSVEAIRAVTGALPLLRAARGVTVVGFGTAGERPDDGDPCAHLAAWLARHGVAARAGRRAEPGDVGEALLSAAADMDADLLVMGGYGHARYRELLLGGVTATVLRALTLPVVLAH</sequence>
<name>A0A7X3G070_9BURK</name>
<feature type="domain" description="UspA" evidence="2">
    <location>
        <begin position="157"/>
        <end position="275"/>
    </location>
</feature>
<accession>A0A7X3G070</accession>
<dbReference type="PANTHER" id="PTHR46268:SF15">
    <property type="entry name" value="UNIVERSAL STRESS PROTEIN HP_0031"/>
    <property type="match status" value="1"/>
</dbReference>
<comment type="similarity">
    <text evidence="1">Belongs to the universal stress protein A family.</text>
</comment>
<dbReference type="CDD" id="cd00293">
    <property type="entry name" value="USP-like"/>
    <property type="match status" value="1"/>
</dbReference>
<protein>
    <submittedName>
        <fullName evidence="3">Universal stress protein</fullName>
    </submittedName>
</protein>
<comment type="caution">
    <text evidence="3">The sequence shown here is derived from an EMBL/GenBank/DDBJ whole genome shotgun (WGS) entry which is preliminary data.</text>
</comment>
<keyword evidence="4" id="KW-1185">Reference proteome</keyword>
<evidence type="ECO:0000313" key="4">
    <source>
        <dbReference type="Proteomes" id="UP000443353"/>
    </source>
</evidence>
<organism evidence="3 4">
    <name type="scientific">Massilia cellulosiltytica</name>
    <dbReference type="NCBI Taxonomy" id="2683234"/>
    <lineage>
        <taxon>Bacteria</taxon>
        <taxon>Pseudomonadati</taxon>
        <taxon>Pseudomonadota</taxon>
        <taxon>Betaproteobacteria</taxon>
        <taxon>Burkholderiales</taxon>
        <taxon>Oxalobacteraceae</taxon>
        <taxon>Telluria group</taxon>
        <taxon>Massilia</taxon>
    </lineage>
</organism>
<reference evidence="3 4" key="1">
    <citation type="submission" date="2019-12" db="EMBL/GenBank/DDBJ databases">
        <authorList>
            <person name="Li C."/>
            <person name="Zhao J."/>
        </authorList>
    </citation>
    <scope>NUCLEOTIDE SEQUENCE [LARGE SCALE GENOMIC DNA]</scope>
    <source>
        <strain evidence="3 4">NEAU-DD11</strain>
    </source>
</reference>
<dbReference type="Pfam" id="PF00582">
    <property type="entry name" value="Usp"/>
    <property type="match status" value="1"/>
</dbReference>
<dbReference type="PANTHER" id="PTHR46268">
    <property type="entry name" value="STRESS RESPONSE PROTEIN NHAX"/>
    <property type="match status" value="1"/>
</dbReference>
<proteinExistence type="inferred from homology"/>
<dbReference type="SUPFAM" id="SSF52402">
    <property type="entry name" value="Adenine nucleotide alpha hydrolases-like"/>
    <property type="match status" value="2"/>
</dbReference>
<dbReference type="InterPro" id="IPR006015">
    <property type="entry name" value="Universal_stress_UspA"/>
</dbReference>
<gene>
    <name evidence="3" type="ORF">GPY61_11965</name>
</gene>
<dbReference type="AlphaFoldDB" id="A0A7X3G070"/>
<evidence type="ECO:0000313" key="3">
    <source>
        <dbReference type="EMBL" id="MVW60644.1"/>
    </source>
</evidence>
<dbReference type="InterPro" id="IPR006016">
    <property type="entry name" value="UspA"/>
</dbReference>
<evidence type="ECO:0000256" key="1">
    <source>
        <dbReference type="ARBA" id="ARBA00008791"/>
    </source>
</evidence>
<dbReference type="PRINTS" id="PR01438">
    <property type="entry name" value="UNVRSLSTRESS"/>
</dbReference>
<dbReference type="Gene3D" id="3.40.50.12370">
    <property type="match status" value="1"/>
</dbReference>